<dbReference type="OrthoDB" id="9813917at2"/>
<organism evidence="4 5">
    <name type="scientific">Niabella drilacis (strain DSM 25811 / CCM 8410 / CCUG 62505 / LMG 26954 / E90)</name>
    <dbReference type="NCBI Taxonomy" id="1285928"/>
    <lineage>
        <taxon>Bacteria</taxon>
        <taxon>Pseudomonadati</taxon>
        <taxon>Bacteroidota</taxon>
        <taxon>Chitinophagia</taxon>
        <taxon>Chitinophagales</taxon>
        <taxon>Chitinophagaceae</taxon>
        <taxon>Niabella</taxon>
    </lineage>
</organism>
<dbReference type="PROSITE" id="PS51186">
    <property type="entry name" value="GNAT"/>
    <property type="match status" value="1"/>
</dbReference>
<protein>
    <submittedName>
        <fullName evidence="4">Acetyltransferase (GNAT) family protein</fullName>
    </submittedName>
</protein>
<dbReference type="EMBL" id="FMZO01000002">
    <property type="protein sequence ID" value="SDC39448.1"/>
    <property type="molecule type" value="Genomic_DNA"/>
</dbReference>
<dbReference type="STRING" id="1285928.SAMN04487894_102255"/>
<keyword evidence="1 4" id="KW-0808">Transferase</keyword>
<name>A0A1G6L8I2_NIADE</name>
<keyword evidence="2" id="KW-0012">Acyltransferase</keyword>
<dbReference type="GO" id="GO:0016747">
    <property type="term" value="F:acyltransferase activity, transferring groups other than amino-acyl groups"/>
    <property type="evidence" value="ECO:0007669"/>
    <property type="project" value="InterPro"/>
</dbReference>
<evidence type="ECO:0000259" key="3">
    <source>
        <dbReference type="PROSITE" id="PS51186"/>
    </source>
</evidence>
<dbReference type="Gene3D" id="3.40.630.30">
    <property type="match status" value="1"/>
</dbReference>
<feature type="domain" description="N-acetyltransferase" evidence="3">
    <location>
        <begin position="4"/>
        <end position="153"/>
    </location>
</feature>
<gene>
    <name evidence="4" type="ORF">SAMN04487894_102255</name>
</gene>
<keyword evidence="5" id="KW-1185">Reference proteome</keyword>
<proteinExistence type="predicted"/>
<dbReference type="AlphaFoldDB" id="A0A1G6L8I2"/>
<evidence type="ECO:0000313" key="5">
    <source>
        <dbReference type="Proteomes" id="UP000198757"/>
    </source>
</evidence>
<dbReference type="PANTHER" id="PTHR43800:SF1">
    <property type="entry name" value="PEPTIDYL-LYSINE N-ACETYLTRANSFERASE YJAB"/>
    <property type="match status" value="1"/>
</dbReference>
<dbReference type="SUPFAM" id="SSF55729">
    <property type="entry name" value="Acyl-CoA N-acyltransferases (Nat)"/>
    <property type="match status" value="1"/>
</dbReference>
<dbReference type="InterPro" id="IPR016181">
    <property type="entry name" value="Acyl_CoA_acyltransferase"/>
</dbReference>
<reference evidence="5" key="1">
    <citation type="submission" date="2016-10" db="EMBL/GenBank/DDBJ databases">
        <authorList>
            <person name="Varghese N."/>
            <person name="Submissions S."/>
        </authorList>
    </citation>
    <scope>NUCLEOTIDE SEQUENCE [LARGE SCALE GENOMIC DNA]</scope>
    <source>
        <strain evidence="5">DSM 25811 / CCM 8410 / LMG 26954 / E90</strain>
    </source>
</reference>
<dbReference type="PANTHER" id="PTHR43800">
    <property type="entry name" value="PEPTIDYL-LYSINE N-ACETYLTRANSFERASE YJAB"/>
    <property type="match status" value="1"/>
</dbReference>
<dbReference type="Proteomes" id="UP000198757">
    <property type="component" value="Unassembled WGS sequence"/>
</dbReference>
<dbReference type="InterPro" id="IPR000182">
    <property type="entry name" value="GNAT_dom"/>
</dbReference>
<dbReference type="CDD" id="cd04301">
    <property type="entry name" value="NAT_SF"/>
    <property type="match status" value="1"/>
</dbReference>
<dbReference type="Pfam" id="PF00583">
    <property type="entry name" value="Acetyltransf_1"/>
    <property type="match status" value="1"/>
</dbReference>
<sequence>MQQLRLIKLRPTDALPFGLLLLADETIAAIEKYIYSSAVYTLMNAQEMIGVAALYPLSADDLEIKNIAVAASHQNRGIGSFLIQKIIEIAGRQQYRTLIVGTSDTGFQQIRFYERNGFRKYALRKNFFTTHYPHPIFENGIQLKDMVLLRQSL</sequence>
<evidence type="ECO:0000256" key="2">
    <source>
        <dbReference type="ARBA" id="ARBA00023315"/>
    </source>
</evidence>
<dbReference type="RefSeq" id="WP_090389169.1">
    <property type="nucleotide sequence ID" value="NZ_FMZO01000002.1"/>
</dbReference>
<evidence type="ECO:0000313" key="4">
    <source>
        <dbReference type="EMBL" id="SDC39448.1"/>
    </source>
</evidence>
<evidence type="ECO:0000256" key="1">
    <source>
        <dbReference type="ARBA" id="ARBA00022679"/>
    </source>
</evidence>
<accession>A0A1G6L8I2</accession>